<name>A0A1B7MF38_9AGAM</name>
<dbReference type="InParanoid" id="A0A1B7MF38"/>
<dbReference type="Proteomes" id="UP000092154">
    <property type="component" value="Unassembled WGS sequence"/>
</dbReference>
<sequence length="119" mass="12733">MAKIASSTGSRLKTPPGSSSLFPPEIKSTPNAVGSAAMSENIGTLGADIRDVRPWITRDIQDHKKCGTDAMLQELLYRCGDTSKPVPDKSILLKTCLDAVLPICNKSDAKDIKQHLAAL</sequence>
<gene>
    <name evidence="2" type="ORF">K503DRAFT_870719</name>
</gene>
<reference evidence="2 3" key="1">
    <citation type="submission" date="2016-06" db="EMBL/GenBank/DDBJ databases">
        <title>Comparative genomics of the ectomycorrhizal sister species Rhizopogon vinicolor and Rhizopogon vesiculosus (Basidiomycota: Boletales) reveals a divergence of the mating type B locus.</title>
        <authorList>
            <consortium name="DOE Joint Genome Institute"/>
            <person name="Mujic A.B."/>
            <person name="Kuo A."/>
            <person name="Tritt A."/>
            <person name="Lipzen A."/>
            <person name="Chen C."/>
            <person name="Johnson J."/>
            <person name="Sharma A."/>
            <person name="Barry K."/>
            <person name="Grigoriev I.V."/>
            <person name="Spatafora J.W."/>
        </authorList>
    </citation>
    <scope>NUCLEOTIDE SEQUENCE [LARGE SCALE GENOMIC DNA]</scope>
    <source>
        <strain evidence="2 3">AM-OR11-026</strain>
    </source>
</reference>
<evidence type="ECO:0000313" key="3">
    <source>
        <dbReference type="Proteomes" id="UP000092154"/>
    </source>
</evidence>
<proteinExistence type="predicted"/>
<dbReference type="OrthoDB" id="2691556at2759"/>
<protein>
    <submittedName>
        <fullName evidence="2">Uncharacterized protein</fullName>
    </submittedName>
</protein>
<organism evidence="2 3">
    <name type="scientific">Rhizopogon vinicolor AM-OR11-026</name>
    <dbReference type="NCBI Taxonomy" id="1314800"/>
    <lineage>
        <taxon>Eukaryota</taxon>
        <taxon>Fungi</taxon>
        <taxon>Dikarya</taxon>
        <taxon>Basidiomycota</taxon>
        <taxon>Agaricomycotina</taxon>
        <taxon>Agaricomycetes</taxon>
        <taxon>Agaricomycetidae</taxon>
        <taxon>Boletales</taxon>
        <taxon>Suillineae</taxon>
        <taxon>Rhizopogonaceae</taxon>
        <taxon>Rhizopogon</taxon>
    </lineage>
</organism>
<feature type="region of interest" description="Disordered" evidence="1">
    <location>
        <begin position="1"/>
        <end position="34"/>
    </location>
</feature>
<dbReference type="EMBL" id="KV449521">
    <property type="protein sequence ID" value="OAX31211.1"/>
    <property type="molecule type" value="Genomic_DNA"/>
</dbReference>
<keyword evidence="3" id="KW-1185">Reference proteome</keyword>
<accession>A0A1B7MF38</accession>
<dbReference type="AlphaFoldDB" id="A0A1B7MF38"/>
<feature type="compositionally biased region" description="Polar residues" evidence="1">
    <location>
        <begin position="1"/>
        <end position="21"/>
    </location>
</feature>
<evidence type="ECO:0000256" key="1">
    <source>
        <dbReference type="SAM" id="MobiDB-lite"/>
    </source>
</evidence>
<evidence type="ECO:0000313" key="2">
    <source>
        <dbReference type="EMBL" id="OAX31211.1"/>
    </source>
</evidence>